<name>A0A6A6XQC6_9PLEO</name>
<feature type="domain" description="Ubiquitin-like" evidence="1">
    <location>
        <begin position="28"/>
        <end position="111"/>
    </location>
</feature>
<evidence type="ECO:0000259" key="1">
    <source>
        <dbReference type="Pfam" id="PF22893"/>
    </source>
</evidence>
<evidence type="ECO:0000313" key="2">
    <source>
        <dbReference type="EMBL" id="KAF2798741.1"/>
    </source>
</evidence>
<gene>
    <name evidence="2" type="ORF">K505DRAFT_333166</name>
</gene>
<sequence>MSPYSIPRRSKNGSNLERGSASCARLLNQDNICFEDVLGRLYPLPYQYFSVWEVTQSYLKNEFKGRPGESLVKEGRFHLLSAVSGWKIGHNQSEWTRLVLPGSHIDMSVILILAETSTACPRCHRCLDRTKAKESKLVCSNCALERYLCEAKSATSGSDHYLPSLQDLSLFKRVHASATVLGELQPESSFGSCGHWRCSQCSGEKWNREESAMEYMWFCCQCGLGCCDVKLSPCYKGY</sequence>
<dbReference type="Pfam" id="PF22893">
    <property type="entry name" value="ULD_2"/>
    <property type="match status" value="1"/>
</dbReference>
<dbReference type="AlphaFoldDB" id="A0A6A6XQC6"/>
<dbReference type="Proteomes" id="UP000799757">
    <property type="component" value="Unassembled WGS sequence"/>
</dbReference>
<dbReference type="OrthoDB" id="3045089at2759"/>
<protein>
    <recommendedName>
        <fullName evidence="1">Ubiquitin-like domain-containing protein</fullName>
    </recommendedName>
</protein>
<organism evidence="2 3">
    <name type="scientific">Melanomma pulvis-pyrius CBS 109.77</name>
    <dbReference type="NCBI Taxonomy" id="1314802"/>
    <lineage>
        <taxon>Eukaryota</taxon>
        <taxon>Fungi</taxon>
        <taxon>Dikarya</taxon>
        <taxon>Ascomycota</taxon>
        <taxon>Pezizomycotina</taxon>
        <taxon>Dothideomycetes</taxon>
        <taxon>Pleosporomycetidae</taxon>
        <taxon>Pleosporales</taxon>
        <taxon>Melanommataceae</taxon>
        <taxon>Melanomma</taxon>
    </lineage>
</organism>
<reference evidence="2" key="1">
    <citation type="journal article" date="2020" name="Stud. Mycol.">
        <title>101 Dothideomycetes genomes: a test case for predicting lifestyles and emergence of pathogens.</title>
        <authorList>
            <person name="Haridas S."/>
            <person name="Albert R."/>
            <person name="Binder M."/>
            <person name="Bloem J."/>
            <person name="Labutti K."/>
            <person name="Salamov A."/>
            <person name="Andreopoulos B."/>
            <person name="Baker S."/>
            <person name="Barry K."/>
            <person name="Bills G."/>
            <person name="Bluhm B."/>
            <person name="Cannon C."/>
            <person name="Castanera R."/>
            <person name="Culley D."/>
            <person name="Daum C."/>
            <person name="Ezra D."/>
            <person name="Gonzalez J."/>
            <person name="Henrissat B."/>
            <person name="Kuo A."/>
            <person name="Liang C."/>
            <person name="Lipzen A."/>
            <person name="Lutzoni F."/>
            <person name="Magnuson J."/>
            <person name="Mondo S."/>
            <person name="Nolan M."/>
            <person name="Ohm R."/>
            <person name="Pangilinan J."/>
            <person name="Park H.-J."/>
            <person name="Ramirez L."/>
            <person name="Alfaro M."/>
            <person name="Sun H."/>
            <person name="Tritt A."/>
            <person name="Yoshinaga Y."/>
            <person name="Zwiers L.-H."/>
            <person name="Turgeon B."/>
            <person name="Goodwin S."/>
            <person name="Spatafora J."/>
            <person name="Crous P."/>
            <person name="Grigoriev I."/>
        </authorList>
    </citation>
    <scope>NUCLEOTIDE SEQUENCE</scope>
    <source>
        <strain evidence="2">CBS 109.77</strain>
    </source>
</reference>
<evidence type="ECO:0000313" key="3">
    <source>
        <dbReference type="Proteomes" id="UP000799757"/>
    </source>
</evidence>
<proteinExistence type="predicted"/>
<accession>A0A6A6XQC6</accession>
<dbReference type="InterPro" id="IPR054464">
    <property type="entry name" value="ULD_fung"/>
</dbReference>
<keyword evidence="3" id="KW-1185">Reference proteome</keyword>
<dbReference type="EMBL" id="MU001777">
    <property type="protein sequence ID" value="KAF2798741.1"/>
    <property type="molecule type" value="Genomic_DNA"/>
</dbReference>